<evidence type="ECO:0008006" key="7">
    <source>
        <dbReference type="Google" id="ProtNLM"/>
    </source>
</evidence>
<evidence type="ECO:0000256" key="1">
    <source>
        <dbReference type="SAM" id="MobiDB-lite"/>
    </source>
</evidence>
<feature type="domain" description="CSC1/OSCA1-like 7TM region" evidence="3">
    <location>
        <begin position="148"/>
        <end position="419"/>
    </location>
</feature>
<sequence>QVEDVVIVEDLTKWQELVNECDALQWKLDHANVRIYPLVYFLLLAVHEQIGEKPTHRKFICCGTKFDSISQYGTELEAVQAKLDEETEKKHNLFPCCFVVFRSLRASTLALQSDWDNSPLEVDVIPATELASVLWNNLPIGLWQRKLRTTLIYVLVFLLVFFWTVPVAFASTLVSLQNLTKVAPFLKPVLELHAFVKGAIEGFLSGLALLVFFAILPLVLRLFSKLEGIPTQSRVDQSTLRKLFIFMLVNKFLFMTLVGSALNKLKEMLDNPSQIPTFLAESLPSQSLFFICYIMLATLTGYALQLLCIAPLIIVAIKRKWLVKTEREEKAAWRPPPVLYDRIFANHLFILIVGLSYSALAPIITPFVALYFGFGYVVWMYQTISIYIPIYSCGGMMWPITFNRMIIGTAVFQLLMVGVVALKGSFAASCLVLPLPVVTVFFYLFILQHYIRPSANLSLKAAHSLENPAANFLQDVIKGYMRTQGVQILPEPEVPTSEERDASDQASDLEKSIPLTAASDDVKLDV</sequence>
<dbReference type="InterPro" id="IPR003864">
    <property type="entry name" value="CSC1/OSCA1-like_7TM"/>
</dbReference>
<evidence type="ECO:0000259" key="4">
    <source>
        <dbReference type="Pfam" id="PF14703"/>
    </source>
</evidence>
<keyword evidence="2" id="KW-1133">Transmembrane helix</keyword>
<evidence type="ECO:0000313" key="5">
    <source>
        <dbReference type="EMBL" id="CAH3184565.1"/>
    </source>
</evidence>
<dbReference type="Pfam" id="PF14703">
    <property type="entry name" value="PHM7_cyt"/>
    <property type="match status" value="1"/>
</dbReference>
<organism evidence="5 6">
    <name type="scientific">Porites lobata</name>
    <dbReference type="NCBI Taxonomy" id="104759"/>
    <lineage>
        <taxon>Eukaryota</taxon>
        <taxon>Metazoa</taxon>
        <taxon>Cnidaria</taxon>
        <taxon>Anthozoa</taxon>
        <taxon>Hexacorallia</taxon>
        <taxon>Scleractinia</taxon>
        <taxon>Fungiina</taxon>
        <taxon>Poritidae</taxon>
        <taxon>Porites</taxon>
    </lineage>
</organism>
<proteinExistence type="predicted"/>
<reference evidence="5 6" key="1">
    <citation type="submission" date="2022-05" db="EMBL/GenBank/DDBJ databases">
        <authorList>
            <consortium name="Genoscope - CEA"/>
            <person name="William W."/>
        </authorList>
    </citation>
    <scope>NUCLEOTIDE SEQUENCE [LARGE SCALE GENOMIC DNA]</scope>
</reference>
<feature type="compositionally biased region" description="Basic and acidic residues" evidence="1">
    <location>
        <begin position="497"/>
        <end position="511"/>
    </location>
</feature>
<dbReference type="Pfam" id="PF02714">
    <property type="entry name" value="RSN1_7TM"/>
    <property type="match status" value="1"/>
</dbReference>
<feature type="domain" description="CSC1/OSCA1-like cytosolic" evidence="4">
    <location>
        <begin position="2"/>
        <end position="137"/>
    </location>
</feature>
<feature type="transmembrane region" description="Helical" evidence="2">
    <location>
        <begin position="343"/>
        <end position="364"/>
    </location>
</feature>
<feature type="non-terminal residue" evidence="5">
    <location>
        <position position="1"/>
    </location>
</feature>
<feature type="transmembrane region" description="Helical" evidence="2">
    <location>
        <begin position="151"/>
        <end position="174"/>
    </location>
</feature>
<evidence type="ECO:0000313" key="6">
    <source>
        <dbReference type="Proteomes" id="UP001159405"/>
    </source>
</evidence>
<evidence type="ECO:0000256" key="2">
    <source>
        <dbReference type="SAM" id="Phobius"/>
    </source>
</evidence>
<gene>
    <name evidence="5" type="ORF">PLOB_00030620</name>
</gene>
<evidence type="ECO:0000259" key="3">
    <source>
        <dbReference type="Pfam" id="PF02714"/>
    </source>
</evidence>
<dbReference type="PANTHER" id="PTHR13018:SF5">
    <property type="entry name" value="RE44586P"/>
    <property type="match status" value="1"/>
</dbReference>
<dbReference type="InterPro" id="IPR045122">
    <property type="entry name" value="Csc1-like"/>
</dbReference>
<dbReference type="PANTHER" id="PTHR13018">
    <property type="entry name" value="PROBABLE MEMBRANE PROTEIN DUF221-RELATED"/>
    <property type="match status" value="1"/>
</dbReference>
<feature type="transmembrane region" description="Helical" evidence="2">
    <location>
        <begin position="370"/>
        <end position="390"/>
    </location>
</feature>
<keyword evidence="2" id="KW-0812">Transmembrane</keyword>
<keyword evidence="6" id="KW-1185">Reference proteome</keyword>
<comment type="caution">
    <text evidence="5">The sequence shown here is derived from an EMBL/GenBank/DDBJ whole genome shotgun (WGS) entry which is preliminary data.</text>
</comment>
<feature type="transmembrane region" description="Helical" evidence="2">
    <location>
        <begin position="288"/>
        <end position="317"/>
    </location>
</feature>
<protein>
    <recommendedName>
        <fullName evidence="7">CSC1-like protein ERD4</fullName>
    </recommendedName>
</protein>
<feature type="region of interest" description="Disordered" evidence="1">
    <location>
        <begin position="491"/>
        <end position="526"/>
    </location>
</feature>
<feature type="transmembrane region" description="Helical" evidence="2">
    <location>
        <begin position="426"/>
        <end position="446"/>
    </location>
</feature>
<feature type="transmembrane region" description="Helical" evidence="2">
    <location>
        <begin position="402"/>
        <end position="420"/>
    </location>
</feature>
<keyword evidence="2" id="KW-0472">Membrane</keyword>
<accession>A0ABN8S016</accession>
<dbReference type="InterPro" id="IPR027815">
    <property type="entry name" value="CSC1/OSCA1-like_cyt"/>
</dbReference>
<feature type="transmembrane region" description="Helical" evidence="2">
    <location>
        <begin position="194"/>
        <end position="223"/>
    </location>
</feature>
<name>A0ABN8S016_9CNID</name>
<dbReference type="EMBL" id="CALNXK010000392">
    <property type="protein sequence ID" value="CAH3184565.1"/>
    <property type="molecule type" value="Genomic_DNA"/>
</dbReference>
<feature type="transmembrane region" description="Helical" evidence="2">
    <location>
        <begin position="243"/>
        <end position="262"/>
    </location>
</feature>
<dbReference type="Proteomes" id="UP001159405">
    <property type="component" value="Unassembled WGS sequence"/>
</dbReference>